<dbReference type="SUPFAM" id="SSF47031">
    <property type="entry name" value="Second domain of FERM"/>
    <property type="match status" value="1"/>
</dbReference>
<evidence type="ECO:0000256" key="1">
    <source>
        <dbReference type="ARBA" id="ARBA00004536"/>
    </source>
</evidence>
<evidence type="ECO:0000313" key="7">
    <source>
        <dbReference type="Proteomes" id="UP000008068"/>
    </source>
</evidence>
<proteinExistence type="predicted"/>
<dbReference type="Gene3D" id="3.10.20.90">
    <property type="entry name" value="Phosphatidylinositol 3-kinase Catalytic Subunit, Chain A, domain 1"/>
    <property type="match status" value="1"/>
</dbReference>
<sequence>MSSSDEEDETVDGEQPVKDMSWMLRSLSARFSRNRQPQQQQHKNQTQDANFDTKKFVQCKVLLLDGAHLNIVVPRNAIGSELYEEVFYSLDLEERDYFGLQYTDQFNVQHWLDPCKKVAKQVAIGPPFTLRFRVKFFTSEPSSNLKEELTRYQFFLQIKHDISAGRLQCPHQLGIELAAFALQSELGDYNPEQHTALFISEFRFHPEQDEKMEIEILEKYKACRGQTPAQAELNYLNKARWIEMYGVDMHCVEGKDGNTYRLGLTPQGMLVFDGGQKIGLFLWEKLQKLDFKNKKITLVVEEDADQSVRVTVEGVL</sequence>
<dbReference type="InterPro" id="IPR029071">
    <property type="entry name" value="Ubiquitin-like_domsf"/>
</dbReference>
<dbReference type="OrthoDB" id="6235974at2759"/>
<protein>
    <recommendedName>
        <fullName evidence="2">Moesin/ezrin/radixin homolog 1</fullName>
    </recommendedName>
</protein>
<evidence type="ECO:0000256" key="2">
    <source>
        <dbReference type="ARBA" id="ARBA00022025"/>
    </source>
</evidence>
<dbReference type="CDD" id="cd17108">
    <property type="entry name" value="FERM_F1_EPB41L5_like"/>
    <property type="match status" value="1"/>
</dbReference>
<dbReference type="CDD" id="cd14473">
    <property type="entry name" value="FERM_B-lobe"/>
    <property type="match status" value="1"/>
</dbReference>
<dbReference type="InterPro" id="IPR000798">
    <property type="entry name" value="Ez/rad/moesin-like"/>
</dbReference>
<dbReference type="HOGENOM" id="CLU_003623_1_4_1"/>
<dbReference type="PROSITE" id="PS50057">
    <property type="entry name" value="FERM_3"/>
    <property type="match status" value="1"/>
</dbReference>
<gene>
    <name evidence="6" type="primary">Cbn-frm-2</name>
    <name evidence="6" type="ORF">CAEBREN_07125</name>
</gene>
<dbReference type="InParanoid" id="G0MLJ2"/>
<dbReference type="InterPro" id="IPR014352">
    <property type="entry name" value="FERM/acyl-CoA-bd_prot_sf"/>
</dbReference>
<name>G0MLJ2_CAEBE</name>
<dbReference type="InterPro" id="IPR019749">
    <property type="entry name" value="Band_41_domain"/>
</dbReference>
<organism evidence="7">
    <name type="scientific">Caenorhabditis brenneri</name>
    <name type="common">Nematode worm</name>
    <dbReference type="NCBI Taxonomy" id="135651"/>
    <lineage>
        <taxon>Eukaryota</taxon>
        <taxon>Metazoa</taxon>
        <taxon>Ecdysozoa</taxon>
        <taxon>Nematoda</taxon>
        <taxon>Chromadorea</taxon>
        <taxon>Rhabditida</taxon>
        <taxon>Rhabditina</taxon>
        <taxon>Rhabditomorpha</taxon>
        <taxon>Rhabditoidea</taxon>
        <taxon>Rhabditidae</taxon>
        <taxon>Peloderinae</taxon>
        <taxon>Caenorhabditis</taxon>
    </lineage>
</organism>
<evidence type="ECO:0000256" key="3">
    <source>
        <dbReference type="ARBA" id="ARBA00043944"/>
    </source>
</evidence>
<dbReference type="SMART" id="SM00295">
    <property type="entry name" value="B41"/>
    <property type="match status" value="1"/>
</dbReference>
<dbReference type="eggNOG" id="KOG3530">
    <property type="taxonomic scope" value="Eukaryota"/>
</dbReference>
<dbReference type="InterPro" id="IPR018979">
    <property type="entry name" value="FERM_N"/>
</dbReference>
<dbReference type="STRING" id="135651.G0MLJ2"/>
<dbReference type="SUPFAM" id="SSF50729">
    <property type="entry name" value="PH domain-like"/>
    <property type="match status" value="1"/>
</dbReference>
<dbReference type="GO" id="GO:0005912">
    <property type="term" value="C:adherens junction"/>
    <property type="evidence" value="ECO:0007669"/>
    <property type="project" value="UniProtKB-SubCell"/>
</dbReference>
<evidence type="ECO:0000256" key="4">
    <source>
        <dbReference type="SAM" id="MobiDB-lite"/>
    </source>
</evidence>
<evidence type="ECO:0000313" key="6">
    <source>
        <dbReference type="EMBL" id="EGT35686.1"/>
    </source>
</evidence>
<evidence type="ECO:0000259" key="5">
    <source>
        <dbReference type="PROSITE" id="PS50057"/>
    </source>
</evidence>
<dbReference type="PROSITE" id="PS00660">
    <property type="entry name" value="FERM_1"/>
    <property type="match status" value="1"/>
</dbReference>
<dbReference type="InterPro" id="IPR011993">
    <property type="entry name" value="PH-like_dom_sf"/>
</dbReference>
<dbReference type="FunFam" id="3.10.20.90:FF:000024">
    <property type="entry name" value="Erythrocyte membrane protein band 4.1-like 5"/>
    <property type="match status" value="1"/>
</dbReference>
<dbReference type="Gene3D" id="2.30.29.30">
    <property type="entry name" value="Pleckstrin-homology domain (PH domain)/Phosphotyrosine-binding domain (PTB)"/>
    <property type="match status" value="1"/>
</dbReference>
<feature type="domain" description="FERM" evidence="5">
    <location>
        <begin position="57"/>
        <end position="316"/>
    </location>
</feature>
<dbReference type="PRINTS" id="PR00935">
    <property type="entry name" value="BAND41"/>
</dbReference>
<dbReference type="Pfam" id="PF00373">
    <property type="entry name" value="FERM_M"/>
    <property type="match status" value="1"/>
</dbReference>
<dbReference type="SUPFAM" id="SSF54236">
    <property type="entry name" value="Ubiquitin-like"/>
    <property type="match status" value="1"/>
</dbReference>
<dbReference type="GO" id="GO:0005856">
    <property type="term" value="C:cytoskeleton"/>
    <property type="evidence" value="ECO:0007669"/>
    <property type="project" value="TreeGrafter"/>
</dbReference>
<dbReference type="PRINTS" id="PR00661">
    <property type="entry name" value="ERMFAMILY"/>
</dbReference>
<dbReference type="InterPro" id="IPR000299">
    <property type="entry name" value="FERM_domain"/>
</dbReference>
<dbReference type="AlphaFoldDB" id="G0MLJ2"/>
<dbReference type="EMBL" id="GL379800">
    <property type="protein sequence ID" value="EGT35686.1"/>
    <property type="molecule type" value="Genomic_DNA"/>
</dbReference>
<accession>G0MLJ2</accession>
<dbReference type="InterPro" id="IPR019747">
    <property type="entry name" value="FERM_CS"/>
</dbReference>
<dbReference type="FunCoup" id="G0MLJ2">
    <property type="interactions" value="1036"/>
</dbReference>
<dbReference type="PANTHER" id="PTHR23280">
    <property type="entry name" value="4.1 G PROTEIN"/>
    <property type="match status" value="1"/>
</dbReference>
<dbReference type="Gene3D" id="1.20.80.10">
    <property type="match status" value="1"/>
</dbReference>
<dbReference type="Pfam" id="PF09380">
    <property type="entry name" value="FERM_C"/>
    <property type="match status" value="1"/>
</dbReference>
<feature type="compositionally biased region" description="Acidic residues" evidence="4">
    <location>
        <begin position="1"/>
        <end position="12"/>
    </location>
</feature>
<dbReference type="PANTHER" id="PTHR23280:SF25">
    <property type="entry name" value="MOESIN_EZRIN_RADIXIN HOMOLOG 1"/>
    <property type="match status" value="1"/>
</dbReference>
<dbReference type="GO" id="GO:0008092">
    <property type="term" value="F:cytoskeletal protein binding"/>
    <property type="evidence" value="ECO:0007669"/>
    <property type="project" value="InterPro"/>
</dbReference>
<comment type="subcellular location">
    <subcellularLocation>
        <location evidence="1">Cell junction</location>
        <location evidence="1">Adherens junction</location>
    </subcellularLocation>
    <subcellularLocation>
        <location evidence="3">Cell projection</location>
        <location evidence="3">Rhabdomere</location>
    </subcellularLocation>
</comment>
<feature type="region of interest" description="Disordered" evidence="4">
    <location>
        <begin position="1"/>
        <end position="20"/>
    </location>
</feature>
<reference evidence="7" key="1">
    <citation type="submission" date="2011-07" db="EMBL/GenBank/DDBJ databases">
        <authorList>
            <consortium name="Caenorhabditis brenneri Sequencing and Analysis Consortium"/>
            <person name="Wilson R.K."/>
        </authorList>
    </citation>
    <scope>NUCLEOTIDE SEQUENCE [LARGE SCALE GENOMIC DNA]</scope>
    <source>
        <strain evidence="7">PB2801</strain>
    </source>
</reference>
<dbReference type="InterPro" id="IPR035963">
    <property type="entry name" value="FERM_2"/>
</dbReference>
<keyword evidence="7" id="KW-1185">Reference proteome</keyword>
<dbReference type="InterPro" id="IPR019748">
    <property type="entry name" value="FERM_central"/>
</dbReference>
<dbReference type="Proteomes" id="UP000008068">
    <property type="component" value="Unassembled WGS sequence"/>
</dbReference>
<dbReference type="GO" id="GO:0031032">
    <property type="term" value="P:actomyosin structure organization"/>
    <property type="evidence" value="ECO:0007669"/>
    <property type="project" value="TreeGrafter"/>
</dbReference>
<dbReference type="InterPro" id="IPR018980">
    <property type="entry name" value="FERM_PH-like_C"/>
</dbReference>
<dbReference type="FunFam" id="1.20.80.10:FF:000003">
    <property type="entry name" value="Tyrosine-protein phosphatase non-receptor type 4"/>
    <property type="match status" value="1"/>
</dbReference>
<dbReference type="Pfam" id="PF09379">
    <property type="entry name" value="FERM_N"/>
    <property type="match status" value="1"/>
</dbReference>
<dbReference type="OMA" id="CDPLEHF"/>